<dbReference type="PROSITE" id="PS00028">
    <property type="entry name" value="ZINC_FINGER_C2H2_1"/>
    <property type="match status" value="2"/>
</dbReference>
<dbReference type="InterPro" id="IPR013087">
    <property type="entry name" value="Znf_C2H2_type"/>
</dbReference>
<dbReference type="RefSeq" id="XP_046114167.1">
    <property type="nucleotide sequence ID" value="XM_046261686.1"/>
</dbReference>
<keyword evidence="5" id="KW-0479">Metal-binding</keyword>
<evidence type="ECO:0000259" key="7">
    <source>
        <dbReference type="PROSITE" id="PS50157"/>
    </source>
</evidence>
<dbReference type="SMART" id="SM00355">
    <property type="entry name" value="ZnF_C2H2"/>
    <property type="match status" value="4"/>
</dbReference>
<proteinExistence type="predicted"/>
<dbReference type="GO" id="GO:0008270">
    <property type="term" value="F:zinc ion binding"/>
    <property type="evidence" value="ECO:0007669"/>
    <property type="project" value="UniProtKB-KW"/>
</dbReference>
<evidence type="ECO:0000256" key="6">
    <source>
        <dbReference type="SAM" id="MobiDB-lite"/>
    </source>
</evidence>
<accession>A0A9P8CKD3</accession>
<evidence type="ECO:0000256" key="1">
    <source>
        <dbReference type="ARBA" id="ARBA00004123"/>
    </source>
</evidence>
<dbReference type="InterPro" id="IPR040454">
    <property type="entry name" value="TF_IIIC_Tfc1/Sfc1"/>
</dbReference>
<keyword evidence="3" id="KW-0804">Transcription</keyword>
<comment type="subcellular location">
    <subcellularLocation>
        <location evidence="1">Nucleus</location>
    </subcellularLocation>
</comment>
<evidence type="ECO:0000313" key="8">
    <source>
        <dbReference type="EMBL" id="KAG9250243.1"/>
    </source>
</evidence>
<protein>
    <submittedName>
        <fullName evidence="8">RNA polymerase III transcription factor IIIC subunit-domain-containing protein</fullName>
    </submittedName>
</protein>
<dbReference type="Gene3D" id="3.30.160.60">
    <property type="entry name" value="Classic Zinc Finger"/>
    <property type="match status" value="2"/>
</dbReference>
<dbReference type="Pfam" id="PF17682">
    <property type="entry name" value="Tau95_N"/>
    <property type="match status" value="1"/>
</dbReference>
<keyword evidence="2" id="KW-0238">DNA-binding</keyword>
<name>A0A9P8CKD3_9HYPO</name>
<dbReference type="Gene3D" id="3.30.200.160">
    <property type="entry name" value="TFIIIC, subcomplex tauA, subunit Sfc1, barrel domain"/>
    <property type="match status" value="1"/>
</dbReference>
<feature type="domain" description="C2H2-type" evidence="7">
    <location>
        <begin position="681"/>
        <end position="709"/>
    </location>
</feature>
<dbReference type="InterPro" id="IPR019136">
    <property type="entry name" value="TF_IIIC_su-5_HTH"/>
</dbReference>
<reference evidence="8" key="1">
    <citation type="journal article" date="2021" name="IMA Fungus">
        <title>Genomic characterization of three marine fungi, including Emericellopsis atlantica sp. nov. with signatures of a generalist lifestyle and marine biomass degradation.</title>
        <authorList>
            <person name="Hagestad O.C."/>
            <person name="Hou L."/>
            <person name="Andersen J.H."/>
            <person name="Hansen E.H."/>
            <person name="Altermark B."/>
            <person name="Li C."/>
            <person name="Kuhnert E."/>
            <person name="Cox R.J."/>
            <person name="Crous P.W."/>
            <person name="Spatafora J.W."/>
            <person name="Lail K."/>
            <person name="Amirebrahimi M."/>
            <person name="Lipzen A."/>
            <person name="Pangilinan J."/>
            <person name="Andreopoulos W."/>
            <person name="Hayes R.D."/>
            <person name="Ng V."/>
            <person name="Grigoriev I.V."/>
            <person name="Jackson S.A."/>
            <person name="Sutton T.D.S."/>
            <person name="Dobson A.D.W."/>
            <person name="Rama T."/>
        </authorList>
    </citation>
    <scope>NUCLEOTIDE SEQUENCE</scope>
    <source>
        <strain evidence="8">TS7</strain>
    </source>
</reference>
<feature type="compositionally biased region" description="Basic and acidic residues" evidence="6">
    <location>
        <begin position="621"/>
        <end position="635"/>
    </location>
</feature>
<feature type="compositionally biased region" description="Acidic residues" evidence="6">
    <location>
        <begin position="558"/>
        <end position="594"/>
    </location>
</feature>
<keyword evidence="5" id="KW-0862">Zinc</keyword>
<feature type="region of interest" description="Disordered" evidence="6">
    <location>
        <begin position="791"/>
        <end position="842"/>
    </location>
</feature>
<dbReference type="GO" id="GO:0005634">
    <property type="term" value="C:nucleus"/>
    <property type="evidence" value="ECO:0007669"/>
    <property type="project" value="UniProtKB-SubCell"/>
</dbReference>
<dbReference type="InterPro" id="IPR041499">
    <property type="entry name" value="Tfc1/Sfc1_N"/>
</dbReference>
<feature type="region of interest" description="Disordered" evidence="6">
    <location>
        <begin position="112"/>
        <end position="139"/>
    </location>
</feature>
<evidence type="ECO:0000256" key="5">
    <source>
        <dbReference type="PROSITE-ProRule" id="PRU00042"/>
    </source>
</evidence>
<dbReference type="PROSITE" id="PS50157">
    <property type="entry name" value="ZINC_FINGER_C2H2_2"/>
    <property type="match status" value="1"/>
</dbReference>
<evidence type="ECO:0000256" key="2">
    <source>
        <dbReference type="ARBA" id="ARBA00023125"/>
    </source>
</evidence>
<dbReference type="OrthoDB" id="5598268at2759"/>
<comment type="caution">
    <text evidence="8">The sequence shown here is derived from an EMBL/GenBank/DDBJ whole genome shotgun (WGS) entry which is preliminary data.</text>
</comment>
<dbReference type="AlphaFoldDB" id="A0A9P8CKD3"/>
<dbReference type="EMBL" id="MU251280">
    <property type="protein sequence ID" value="KAG9250243.1"/>
    <property type="molecule type" value="Genomic_DNA"/>
</dbReference>
<keyword evidence="9" id="KW-1185">Reference proteome</keyword>
<evidence type="ECO:0000313" key="9">
    <source>
        <dbReference type="Proteomes" id="UP000887229"/>
    </source>
</evidence>
<evidence type="ECO:0000256" key="3">
    <source>
        <dbReference type="ARBA" id="ARBA00023163"/>
    </source>
</evidence>
<feature type="compositionally biased region" description="Basic and acidic residues" evidence="6">
    <location>
        <begin position="831"/>
        <end position="842"/>
    </location>
</feature>
<dbReference type="GO" id="GO:0006384">
    <property type="term" value="P:transcription initiation at RNA polymerase III promoter"/>
    <property type="evidence" value="ECO:0007669"/>
    <property type="project" value="InterPro"/>
</dbReference>
<dbReference type="GO" id="GO:0001002">
    <property type="term" value="F:RNA polymerase III type 1 promoter sequence-specific DNA binding"/>
    <property type="evidence" value="ECO:0007669"/>
    <property type="project" value="TreeGrafter"/>
</dbReference>
<dbReference type="GO" id="GO:0000127">
    <property type="term" value="C:transcription factor TFIIIC complex"/>
    <property type="evidence" value="ECO:0007669"/>
    <property type="project" value="InterPro"/>
</dbReference>
<dbReference type="InterPro" id="IPR042536">
    <property type="entry name" value="TFIIIC_tauA_Sfc1"/>
</dbReference>
<gene>
    <name evidence="8" type="ORF">F5Z01DRAFT_629812</name>
</gene>
<dbReference type="Pfam" id="PF09734">
    <property type="entry name" value="Tau95"/>
    <property type="match status" value="1"/>
</dbReference>
<feature type="region of interest" description="Disordered" evidence="6">
    <location>
        <begin position="514"/>
        <end position="635"/>
    </location>
</feature>
<organism evidence="8 9">
    <name type="scientific">Emericellopsis atlantica</name>
    <dbReference type="NCBI Taxonomy" id="2614577"/>
    <lineage>
        <taxon>Eukaryota</taxon>
        <taxon>Fungi</taxon>
        <taxon>Dikarya</taxon>
        <taxon>Ascomycota</taxon>
        <taxon>Pezizomycotina</taxon>
        <taxon>Sordariomycetes</taxon>
        <taxon>Hypocreomycetidae</taxon>
        <taxon>Hypocreales</taxon>
        <taxon>Bionectriaceae</taxon>
        <taxon>Emericellopsis</taxon>
    </lineage>
</organism>
<dbReference type="GO" id="GO:0001003">
    <property type="term" value="F:RNA polymerase III type 2 promoter sequence-specific DNA binding"/>
    <property type="evidence" value="ECO:0007669"/>
    <property type="project" value="TreeGrafter"/>
</dbReference>
<keyword evidence="5" id="KW-0863">Zinc-finger</keyword>
<evidence type="ECO:0000256" key="4">
    <source>
        <dbReference type="ARBA" id="ARBA00023242"/>
    </source>
</evidence>
<keyword evidence="4" id="KW-0539">Nucleus</keyword>
<feature type="region of interest" description="Disordered" evidence="6">
    <location>
        <begin position="995"/>
        <end position="1025"/>
    </location>
</feature>
<dbReference type="PANTHER" id="PTHR13230">
    <property type="entry name" value="GENERAL TRANSCRIPTION FACTOR IIIC, POLYPEPTIDE 5"/>
    <property type="match status" value="1"/>
</dbReference>
<feature type="compositionally biased region" description="Acidic residues" evidence="6">
    <location>
        <begin position="610"/>
        <end position="620"/>
    </location>
</feature>
<dbReference type="Pfam" id="PF13912">
    <property type="entry name" value="zf-C2H2_6"/>
    <property type="match status" value="1"/>
</dbReference>
<sequence length="1025" mass="115308">MDIDRQRSNHSSPQNDDEVAEDEYGDANFGAPRFVIPRRNLAAVELPANVQNVDRAIRAFGRRPDLSNLLDSQTHSVPLYLNPESALCRPVMSHNARTHNVVLKITVPRRTGRKRKRGFDGPWEGQPTESETAGDEDVCSKARLDEPKVLRRKLIDNLESYGIEAVGMVKHSHRFRSLADFQWNVAKRSDFARRYVEQVYPGDVEDMKKFEFKPGADQPPNVDVLPPPSFTHLGIPFNYFYAQNPYVRMTEDGQTFNATAVKHIGHFIGAEAPAPTGPRHPPDMTDARTVMVLAELEAAFAERPIWTRRSLMNHLGDKLRGWNELKIYLNYVAYQFKGGPWRDCVVPYGIDPRTDPKYREYQTVMFKLLPQHKQAYQYEAWYSIRGKQGATDNTFKPDLSKSHIFDGETYHLDGKVWQVCDITDPIIREVLDNAPIREPRDEDSGFYQGGAWAKVKAIMKTRLIAIRFDRTLTRQHFVATLDTGDATPTRAVQGTASIPLPHLDLTHEELVELRGSVSTSNKKSRHAGYSTKVKVSQKPHDSDTGGGVTASGAYTEVGEADDDDDDDDDEAEGDMNMDVDEEDDDDDADYDDEAANGTFDFVGYLPGNTDNEDEADEEENDQGHREANAQHGIEHERRNTYIKQQGYGQHICTVCNVLFATHEKLMEHKAEKRDKNPENHIHCKICGQDFQTLDGESYHMRNKHPQEQVLQCPGCGHGPFGRVSALMAHIESGECIRITASEIEDARIEKAKAMDDLKKLAKGPVKGAFSNLYMPASTKVPSVVGSWVVRDPDLTSSEPPKFPENDEIDTADFPSLPKPKGDATPPIAGDARQKENIRPRESCDIEKKPFDEDAAPPQKPSPQQIAALSKLHARQQYESQDIHHPSHQDFDVSKYLCPYSEAWICPKQCVKSFKTKWALIGHLKGPAHGDVVYACPACNRKFKSVTSMTAHCESNSTKCHMRYTKDYGAYLDQLTGGIIDVDDDLHDDGTPMYHTSKSAHETYGGTRKSEKKAVQVPEPGDDSYW</sequence>
<dbReference type="PANTHER" id="PTHR13230:SF5">
    <property type="entry name" value="GENERAL TRANSCRIPTION FACTOR 3C POLYPEPTIDE 5"/>
    <property type="match status" value="1"/>
</dbReference>
<dbReference type="Proteomes" id="UP000887229">
    <property type="component" value="Unassembled WGS sequence"/>
</dbReference>
<feature type="region of interest" description="Disordered" evidence="6">
    <location>
        <begin position="1"/>
        <end position="21"/>
    </location>
</feature>
<dbReference type="GeneID" id="70292589"/>